<dbReference type="PANTHER" id="PTHR38696:SF1">
    <property type="entry name" value="MEDIATOR OF RNA POLYMERASE II TRANSCRIPTION SUBUNIT 13"/>
    <property type="match status" value="1"/>
</dbReference>
<dbReference type="AlphaFoldDB" id="A0AAW0GPV5"/>
<keyword evidence="2" id="KW-1185">Reference proteome</keyword>
<comment type="caution">
    <text evidence="1">The sequence shown here is derived from an EMBL/GenBank/DDBJ whole genome shotgun (WGS) entry which is preliminary data.</text>
</comment>
<proteinExistence type="predicted"/>
<evidence type="ECO:0000313" key="2">
    <source>
        <dbReference type="Proteomes" id="UP001385951"/>
    </source>
</evidence>
<protein>
    <recommendedName>
        <fullName evidence="3">LAGLIDADG homing endonuclease</fullName>
    </recommendedName>
</protein>
<reference evidence="1 2" key="1">
    <citation type="submission" date="2022-09" db="EMBL/GenBank/DDBJ databases">
        <authorList>
            <person name="Palmer J.M."/>
        </authorList>
    </citation>
    <scope>NUCLEOTIDE SEQUENCE [LARGE SCALE GENOMIC DNA]</scope>
    <source>
        <strain evidence="1 2">DSM 7382</strain>
    </source>
</reference>
<organism evidence="1 2">
    <name type="scientific">Cerrena zonata</name>
    <dbReference type="NCBI Taxonomy" id="2478898"/>
    <lineage>
        <taxon>Eukaryota</taxon>
        <taxon>Fungi</taxon>
        <taxon>Dikarya</taxon>
        <taxon>Basidiomycota</taxon>
        <taxon>Agaricomycotina</taxon>
        <taxon>Agaricomycetes</taxon>
        <taxon>Polyporales</taxon>
        <taxon>Cerrenaceae</taxon>
        <taxon>Cerrena</taxon>
    </lineage>
</organism>
<sequence>MRQRANSSTRPQFDAHPPFTPEHLFVALDNTGELRIEGIAFQQLIDELREQVIPMWPHGVIVEDSRDHRWRVQFAGRPWTSSHEDGLFARRLLSQLFLVLNRQGYSYLTTVNTSGTPCRLLFSGGEIPADGPEVYFFNICFSQSGDKISIVDAPPQLVQHLGRSLRSVFPNKIESDTYKEGNVYTIRMKRGLGGSDVDKTLLAAYVLKFWKEMGYELNGSLPLGRRLNLGAKKEVWMFRGAMPRPPSAHSHR</sequence>
<evidence type="ECO:0008006" key="3">
    <source>
        <dbReference type="Google" id="ProtNLM"/>
    </source>
</evidence>
<dbReference type="PANTHER" id="PTHR38696">
    <property type="entry name" value="MEDIATOR OF RNA POLYMERASE II TRANSCRIPTION SUBUNIT 13"/>
    <property type="match status" value="1"/>
</dbReference>
<name>A0AAW0GPV5_9APHY</name>
<dbReference type="EMBL" id="JASBNA010000002">
    <property type="protein sequence ID" value="KAK7694687.1"/>
    <property type="molecule type" value="Genomic_DNA"/>
</dbReference>
<dbReference type="Proteomes" id="UP001385951">
    <property type="component" value="Unassembled WGS sequence"/>
</dbReference>
<evidence type="ECO:0000313" key="1">
    <source>
        <dbReference type="EMBL" id="KAK7694687.1"/>
    </source>
</evidence>
<gene>
    <name evidence="1" type="ORF">QCA50_001875</name>
</gene>
<accession>A0AAW0GPV5</accession>